<proteinExistence type="predicted"/>
<dbReference type="RefSeq" id="WP_349927261.1">
    <property type="nucleotide sequence ID" value="NZ_CP157981.1"/>
</dbReference>
<name>A0AAU7SVC7_9GAMM</name>
<dbReference type="EMBL" id="CP157981">
    <property type="protein sequence ID" value="XBU14928.1"/>
    <property type="molecule type" value="Genomic_DNA"/>
</dbReference>
<reference evidence="1" key="1">
    <citation type="submission" date="2024-06" db="EMBL/GenBank/DDBJ databases">
        <authorList>
            <person name="Song Z."/>
        </authorList>
    </citation>
    <scope>NUCLEOTIDE SEQUENCE</scope>
    <source>
        <strain evidence="1">A1-4-2</strain>
    </source>
</reference>
<evidence type="ECO:0000313" key="1">
    <source>
        <dbReference type="EMBL" id="XBU14928.1"/>
    </source>
</evidence>
<organism evidence="1">
    <name type="scientific">Acinetobacter sp. A1-4-2</name>
    <dbReference type="NCBI Taxonomy" id="3156489"/>
    <lineage>
        <taxon>Bacteria</taxon>
        <taxon>Pseudomonadati</taxon>
        <taxon>Pseudomonadota</taxon>
        <taxon>Gammaproteobacteria</taxon>
        <taxon>Moraxellales</taxon>
        <taxon>Moraxellaceae</taxon>
        <taxon>Acinetobacter</taxon>
    </lineage>
</organism>
<accession>A0AAU7SVC7</accession>
<dbReference type="AlphaFoldDB" id="A0AAU7SVC7"/>
<gene>
    <name evidence="1" type="ORF">ABJ384_10745</name>
</gene>
<protein>
    <submittedName>
        <fullName evidence="1">Transposase family protein</fullName>
    </submittedName>
</protein>
<sequence>MSLSYWHKYQTLFHVAMSHGIHASNACGIIQKIENILIKSDNFHLPRKLSHSEGLDGEVVIVDATEMAMKHSPKSGKNSIVLRKNAIRLKLN</sequence>